<feature type="domain" description="RNA polymerase sigma-70 region 2" evidence="5">
    <location>
        <begin position="43"/>
        <end position="105"/>
    </location>
</feature>
<sequence length="198" mass="22517">MTCVRMIGIPINEHLSQSRAMTSLSAPWNTHPALQTVVDDLLAHYSDLRRYLCGRLRNPDDAADIAQSSFAQAYAHALNSPVINARALLFQAARNLCIDQYRRRSTELAALEDWLARAELLTPSVEDIMIAREQLQLLIARIERMPRLRREVFVRVRLHGHSHREVCEALGLSAKSVELHIARAVFDLSELRMSVRDV</sequence>
<dbReference type="InterPro" id="IPR013249">
    <property type="entry name" value="RNA_pol_sigma70_r4_t2"/>
</dbReference>
<dbReference type="InterPro" id="IPR013325">
    <property type="entry name" value="RNA_pol_sigma_r2"/>
</dbReference>
<dbReference type="SUPFAM" id="SSF88946">
    <property type="entry name" value="Sigma2 domain of RNA polymerase sigma factors"/>
    <property type="match status" value="1"/>
</dbReference>
<evidence type="ECO:0000256" key="2">
    <source>
        <dbReference type="ARBA" id="ARBA00023015"/>
    </source>
</evidence>
<evidence type="ECO:0000256" key="1">
    <source>
        <dbReference type="ARBA" id="ARBA00010641"/>
    </source>
</evidence>
<dbReference type="Proteomes" id="UP000000658">
    <property type="component" value="Chromosome"/>
</dbReference>
<evidence type="ECO:0000259" key="5">
    <source>
        <dbReference type="Pfam" id="PF04542"/>
    </source>
</evidence>
<dbReference type="PANTHER" id="PTHR43133">
    <property type="entry name" value="RNA POLYMERASE ECF-TYPE SIGMA FACTO"/>
    <property type="match status" value="1"/>
</dbReference>
<dbReference type="Pfam" id="PF04542">
    <property type="entry name" value="Sigma70_r2"/>
    <property type="match status" value="1"/>
</dbReference>
<keyword evidence="3" id="KW-0731">Sigma factor</keyword>
<evidence type="ECO:0000313" key="7">
    <source>
        <dbReference type="EMBL" id="CAK17015.1"/>
    </source>
</evidence>
<protein>
    <submittedName>
        <fullName evidence="7">Putative RNA polymerase sigma-70 factor, ECF subfamily</fullName>
    </submittedName>
</protein>
<dbReference type="NCBIfam" id="TIGR02937">
    <property type="entry name" value="sigma70-ECF"/>
    <property type="match status" value="1"/>
</dbReference>
<evidence type="ECO:0000256" key="4">
    <source>
        <dbReference type="ARBA" id="ARBA00023163"/>
    </source>
</evidence>
<dbReference type="SUPFAM" id="SSF88659">
    <property type="entry name" value="Sigma3 and sigma4 domains of RNA polymerase sigma factors"/>
    <property type="match status" value="1"/>
</dbReference>
<dbReference type="Gene3D" id="1.10.1740.10">
    <property type="match status" value="1"/>
</dbReference>
<evidence type="ECO:0000259" key="6">
    <source>
        <dbReference type="Pfam" id="PF08281"/>
    </source>
</evidence>
<feature type="domain" description="RNA polymerase sigma factor 70 region 4 type 2" evidence="6">
    <location>
        <begin position="136"/>
        <end position="184"/>
    </location>
</feature>
<evidence type="ECO:0000256" key="3">
    <source>
        <dbReference type="ARBA" id="ARBA00023082"/>
    </source>
</evidence>
<dbReference type="PANTHER" id="PTHR43133:SF63">
    <property type="entry name" value="RNA POLYMERASE SIGMA FACTOR FECI-RELATED"/>
    <property type="match status" value="1"/>
</dbReference>
<dbReference type="GO" id="GO:0003677">
    <property type="term" value="F:DNA binding"/>
    <property type="evidence" value="ECO:0007669"/>
    <property type="project" value="InterPro"/>
</dbReference>
<dbReference type="STRING" id="384676.PSEEN4328"/>
<dbReference type="GO" id="GO:0006352">
    <property type="term" value="P:DNA-templated transcription initiation"/>
    <property type="evidence" value="ECO:0007669"/>
    <property type="project" value="InterPro"/>
</dbReference>
<comment type="similarity">
    <text evidence="1">Belongs to the sigma-70 factor family. ECF subfamily.</text>
</comment>
<proteinExistence type="inferred from homology"/>
<dbReference type="InterPro" id="IPR036388">
    <property type="entry name" value="WH-like_DNA-bd_sf"/>
</dbReference>
<organism evidence="7 8">
    <name type="scientific">Pseudomonas entomophila (strain L48)</name>
    <dbReference type="NCBI Taxonomy" id="384676"/>
    <lineage>
        <taxon>Bacteria</taxon>
        <taxon>Pseudomonadati</taxon>
        <taxon>Pseudomonadota</taxon>
        <taxon>Gammaproteobacteria</taxon>
        <taxon>Pseudomonadales</taxon>
        <taxon>Pseudomonadaceae</taxon>
        <taxon>Pseudomonas</taxon>
    </lineage>
</organism>
<dbReference type="InterPro" id="IPR013324">
    <property type="entry name" value="RNA_pol_sigma_r3/r4-like"/>
</dbReference>
<dbReference type="InterPro" id="IPR039425">
    <property type="entry name" value="RNA_pol_sigma-70-like"/>
</dbReference>
<gene>
    <name evidence="7" type="ordered locus">PSEEN4328</name>
</gene>
<evidence type="ECO:0000313" key="8">
    <source>
        <dbReference type="Proteomes" id="UP000000658"/>
    </source>
</evidence>
<dbReference type="AlphaFoldDB" id="Q1I5S0"/>
<dbReference type="InterPro" id="IPR014284">
    <property type="entry name" value="RNA_pol_sigma-70_dom"/>
</dbReference>
<dbReference type="KEGG" id="pen:PSEEN4328"/>
<dbReference type="InterPro" id="IPR007627">
    <property type="entry name" value="RNA_pol_sigma70_r2"/>
</dbReference>
<keyword evidence="2" id="KW-0805">Transcription regulation</keyword>
<dbReference type="Gene3D" id="1.10.10.10">
    <property type="entry name" value="Winged helix-like DNA-binding domain superfamily/Winged helix DNA-binding domain"/>
    <property type="match status" value="1"/>
</dbReference>
<dbReference type="EMBL" id="CT573326">
    <property type="protein sequence ID" value="CAK17015.1"/>
    <property type="molecule type" value="Genomic_DNA"/>
</dbReference>
<dbReference type="Pfam" id="PF08281">
    <property type="entry name" value="Sigma70_r4_2"/>
    <property type="match status" value="1"/>
</dbReference>
<dbReference type="GO" id="GO:0016987">
    <property type="term" value="F:sigma factor activity"/>
    <property type="evidence" value="ECO:0007669"/>
    <property type="project" value="UniProtKB-KW"/>
</dbReference>
<dbReference type="HOGENOM" id="CLU_047691_12_5_6"/>
<reference evidence="7 8" key="1">
    <citation type="journal article" date="2006" name="Nat. Biotechnol.">
        <title>Complete genome sequence of the entomopathogenic and metabolically versatile soil bacterium Pseudomonas entomophila.</title>
        <authorList>
            <person name="Vodovar N."/>
            <person name="Vallenet D."/>
            <person name="Cruveiller S."/>
            <person name="Rouy Z."/>
            <person name="Barbe V."/>
            <person name="Acosta C."/>
            <person name="Cattolico L."/>
            <person name="Jubin C."/>
            <person name="Lajus A."/>
            <person name="Segurens B."/>
            <person name="Vacherie B."/>
            <person name="Wincker P."/>
            <person name="Weissenbach J."/>
            <person name="Lemaitre B."/>
            <person name="Medigue C."/>
            <person name="Boccard F."/>
        </authorList>
    </citation>
    <scope>NUCLEOTIDE SEQUENCE [LARGE SCALE GENOMIC DNA]</scope>
    <source>
        <strain evidence="7 8">L48</strain>
    </source>
</reference>
<accession>Q1I5S0</accession>
<keyword evidence="4" id="KW-0804">Transcription</keyword>
<dbReference type="eggNOG" id="COG1595">
    <property type="taxonomic scope" value="Bacteria"/>
</dbReference>
<name>Q1I5S0_PSEE4</name>